<evidence type="ECO:0000313" key="2">
    <source>
        <dbReference type="Proteomes" id="UP001501166"/>
    </source>
</evidence>
<evidence type="ECO:0000313" key="1">
    <source>
        <dbReference type="EMBL" id="GAA0358116.1"/>
    </source>
</evidence>
<keyword evidence="2" id="KW-1185">Reference proteome</keyword>
<comment type="caution">
    <text evidence="1">The sequence shown here is derived from an EMBL/GenBank/DDBJ whole genome shotgun (WGS) entry which is preliminary data.</text>
</comment>
<organism evidence="1 2">
    <name type="scientific">Alkalibacterium iburiense</name>
    <dbReference type="NCBI Taxonomy" id="290589"/>
    <lineage>
        <taxon>Bacteria</taxon>
        <taxon>Bacillati</taxon>
        <taxon>Bacillota</taxon>
        <taxon>Bacilli</taxon>
        <taxon>Lactobacillales</taxon>
        <taxon>Carnobacteriaceae</taxon>
        <taxon>Alkalibacterium</taxon>
    </lineage>
</organism>
<accession>A0ABP3H387</accession>
<proteinExistence type="predicted"/>
<name>A0ABP3H387_9LACT</name>
<protein>
    <submittedName>
        <fullName evidence="1">Uncharacterized protein</fullName>
    </submittedName>
</protein>
<sequence length="53" mass="6277">MGLSLLLHTSFHLIDYTYKYNTLEYNLLPDNKKSRYQKHPFIGKDTFKGAQKV</sequence>
<reference evidence="2" key="1">
    <citation type="journal article" date="2019" name="Int. J. Syst. Evol. Microbiol.">
        <title>The Global Catalogue of Microorganisms (GCM) 10K type strain sequencing project: providing services to taxonomists for standard genome sequencing and annotation.</title>
        <authorList>
            <consortium name="The Broad Institute Genomics Platform"/>
            <consortium name="The Broad Institute Genome Sequencing Center for Infectious Disease"/>
            <person name="Wu L."/>
            <person name="Ma J."/>
        </authorList>
    </citation>
    <scope>NUCLEOTIDE SEQUENCE [LARGE SCALE GENOMIC DNA]</scope>
    <source>
        <strain evidence="2">JCM 12662</strain>
    </source>
</reference>
<gene>
    <name evidence="1" type="ORF">GCM10008932_08530</name>
</gene>
<dbReference type="Proteomes" id="UP001501166">
    <property type="component" value="Unassembled WGS sequence"/>
</dbReference>
<dbReference type="EMBL" id="BAAACW010000054">
    <property type="protein sequence ID" value="GAA0358116.1"/>
    <property type="molecule type" value="Genomic_DNA"/>
</dbReference>